<dbReference type="Gene3D" id="3.40.50.2020">
    <property type="match status" value="1"/>
</dbReference>
<protein>
    <recommendedName>
        <fullName evidence="2 6">Orotate phosphoribosyltransferase</fullName>
        <shortName evidence="6">OPRT</shortName>
        <shortName evidence="6">OPRTase</shortName>
        <ecNumber evidence="2 6">2.4.2.10</ecNumber>
    </recommendedName>
</protein>
<accession>A9KGS2</accession>
<dbReference type="CDD" id="cd06223">
    <property type="entry name" value="PRTases_typeI"/>
    <property type="match status" value="1"/>
</dbReference>
<gene>
    <name evidence="6 8" type="primary">pyrE</name>
    <name evidence="8" type="ordered locus">CBUD_1785</name>
</gene>
<dbReference type="HOGENOM" id="CLU_074878_1_1_6"/>
<dbReference type="RefSeq" id="WP_010957485.1">
    <property type="nucleotide sequence ID" value="NC_009727.1"/>
</dbReference>
<sequence length="215" mass="24190">MCNNDFMNQATEIAKLLLNIKAVTLNLHEPYRYTSGILSPIYCDNRLIISYPEKRKMIIEAFLQLIEKNHLSFDIVAGTATAGIPHAAWIADRLDLPMIYVRAKAKTHGKQNQIEGRIRKGQRALIVEDLISTGKSALAAGLALREKGVTVTDCIAIFSYQLPQAQQNFSDANINCHALSHFDTLIEMAVDEGYIDEIEKQKALAWNKDPEHWQP</sequence>
<dbReference type="Pfam" id="PF00156">
    <property type="entry name" value="Pribosyltran"/>
    <property type="match status" value="1"/>
</dbReference>
<evidence type="ECO:0000256" key="2">
    <source>
        <dbReference type="ARBA" id="ARBA00011971"/>
    </source>
</evidence>
<dbReference type="GO" id="GO:0000287">
    <property type="term" value="F:magnesium ion binding"/>
    <property type="evidence" value="ECO:0007669"/>
    <property type="project" value="UniProtKB-UniRule"/>
</dbReference>
<keyword evidence="4 6" id="KW-0808">Transferase</keyword>
<dbReference type="Proteomes" id="UP000008555">
    <property type="component" value="Chromosome"/>
</dbReference>
<dbReference type="AlphaFoldDB" id="A9KGS2"/>
<comment type="pathway">
    <text evidence="1 6">Pyrimidine metabolism; UMP biosynthesis via de novo pathway; UMP from orotate: step 1/2.</text>
</comment>
<feature type="binding site" evidence="6">
    <location>
        <position position="108"/>
    </location>
    <ligand>
        <name>5-phospho-alpha-D-ribose 1-diphosphate</name>
        <dbReference type="ChEBI" id="CHEBI:58017"/>
        <note>ligand shared between dimeric partners</note>
    </ligand>
</feature>
<comment type="catalytic activity">
    <reaction evidence="6">
        <text>orotidine 5'-phosphate + diphosphate = orotate + 5-phospho-alpha-D-ribose 1-diphosphate</text>
        <dbReference type="Rhea" id="RHEA:10380"/>
        <dbReference type="ChEBI" id="CHEBI:30839"/>
        <dbReference type="ChEBI" id="CHEBI:33019"/>
        <dbReference type="ChEBI" id="CHEBI:57538"/>
        <dbReference type="ChEBI" id="CHEBI:58017"/>
        <dbReference type="EC" id="2.4.2.10"/>
    </reaction>
</comment>
<feature type="binding site" description="in other chain" evidence="6">
    <location>
        <begin position="128"/>
        <end position="136"/>
    </location>
    <ligand>
        <name>5-phospho-alpha-D-ribose 1-diphosphate</name>
        <dbReference type="ChEBI" id="CHEBI:58017"/>
        <note>ligand shared between dimeric partners</note>
    </ligand>
</feature>
<feature type="binding site" evidence="6">
    <location>
        <position position="102"/>
    </location>
    <ligand>
        <name>5-phospho-alpha-D-ribose 1-diphosphate</name>
        <dbReference type="ChEBI" id="CHEBI:58017"/>
        <note>ligand shared between dimeric partners</note>
    </ligand>
</feature>
<evidence type="ECO:0000256" key="3">
    <source>
        <dbReference type="ARBA" id="ARBA00022676"/>
    </source>
</evidence>
<dbReference type="GO" id="GO:0019856">
    <property type="term" value="P:pyrimidine nucleobase biosynthetic process"/>
    <property type="evidence" value="ECO:0007669"/>
    <property type="project" value="TreeGrafter"/>
</dbReference>
<evidence type="ECO:0000256" key="6">
    <source>
        <dbReference type="HAMAP-Rule" id="MF_01208"/>
    </source>
</evidence>
<reference evidence="8 9" key="1">
    <citation type="journal article" date="2009" name="Infect. Immun.">
        <title>Comparative genomics reveal extensive transposon-mediated genomic plasticity and diversity among potential effector proteins within the genus Coxiella.</title>
        <authorList>
            <person name="Beare P.A."/>
            <person name="Unsworth N."/>
            <person name="Andoh M."/>
            <person name="Voth D.E."/>
            <person name="Omsland A."/>
            <person name="Gilk S.D."/>
            <person name="Williams K.P."/>
            <person name="Sobral B.W."/>
            <person name="Kupko J.J.III."/>
            <person name="Porcella S.F."/>
            <person name="Samuel J.E."/>
            <person name="Heinzen R.A."/>
        </authorList>
    </citation>
    <scope>NUCLEOTIDE SEQUENCE [LARGE SCALE GENOMIC DNA]</scope>
    <source>
        <strain evidence="8 9">Dugway 5J108-111</strain>
    </source>
</reference>
<dbReference type="InterPro" id="IPR029057">
    <property type="entry name" value="PRTase-like"/>
</dbReference>
<organism evidence="8 9">
    <name type="scientific">Coxiella burnetii (strain Dugway 5J108-111)</name>
    <dbReference type="NCBI Taxonomy" id="434922"/>
    <lineage>
        <taxon>Bacteria</taxon>
        <taxon>Pseudomonadati</taxon>
        <taxon>Pseudomonadota</taxon>
        <taxon>Gammaproteobacteria</taxon>
        <taxon>Legionellales</taxon>
        <taxon>Coxiellaceae</taxon>
        <taxon>Coxiella</taxon>
    </lineage>
</organism>
<dbReference type="HAMAP" id="MF_01208">
    <property type="entry name" value="PyrE"/>
    <property type="match status" value="1"/>
</dbReference>
<dbReference type="GO" id="GO:0044205">
    <property type="term" value="P:'de novo' UMP biosynthetic process"/>
    <property type="evidence" value="ECO:0007669"/>
    <property type="project" value="UniProtKB-UniRule"/>
</dbReference>
<evidence type="ECO:0000313" key="9">
    <source>
        <dbReference type="Proteomes" id="UP000008555"/>
    </source>
</evidence>
<dbReference type="InterPro" id="IPR004467">
    <property type="entry name" value="Or_phspho_trans_dom"/>
</dbReference>
<keyword evidence="3 6" id="KW-0328">Glycosyltransferase</keyword>
<dbReference type="PANTHER" id="PTHR19278:SF9">
    <property type="entry name" value="URIDINE 5'-MONOPHOSPHATE SYNTHASE"/>
    <property type="match status" value="1"/>
</dbReference>
<dbReference type="UniPathway" id="UPA00070">
    <property type="reaction ID" value="UER00119"/>
</dbReference>
<feature type="domain" description="Phosphoribosyltransferase" evidence="7">
    <location>
        <begin position="58"/>
        <end position="158"/>
    </location>
</feature>
<proteinExistence type="inferred from homology"/>
<dbReference type="EC" id="2.4.2.10" evidence="2 6"/>
<keyword evidence="5 6" id="KW-0665">Pyrimidine biosynthesis</keyword>
<evidence type="ECO:0000259" key="7">
    <source>
        <dbReference type="Pfam" id="PF00156"/>
    </source>
</evidence>
<dbReference type="GO" id="GO:0004588">
    <property type="term" value="F:orotate phosphoribosyltransferase activity"/>
    <property type="evidence" value="ECO:0007669"/>
    <property type="project" value="UniProtKB-UniRule"/>
</dbReference>
<name>A9KGS2_COXBN</name>
<comment type="subunit">
    <text evidence="6">Homodimer.</text>
</comment>
<dbReference type="EMBL" id="CP000733">
    <property type="protein sequence ID" value="ABS76526.2"/>
    <property type="molecule type" value="Genomic_DNA"/>
</dbReference>
<dbReference type="PANTHER" id="PTHR19278">
    <property type="entry name" value="OROTATE PHOSPHORIBOSYLTRANSFERASE"/>
    <property type="match status" value="1"/>
</dbReference>
<feature type="binding site" evidence="6">
    <location>
        <position position="106"/>
    </location>
    <ligand>
        <name>5-phospho-alpha-D-ribose 1-diphosphate</name>
        <dbReference type="ChEBI" id="CHEBI:58017"/>
        <note>ligand shared between dimeric partners</note>
    </ligand>
</feature>
<evidence type="ECO:0000256" key="5">
    <source>
        <dbReference type="ARBA" id="ARBA00022975"/>
    </source>
</evidence>
<dbReference type="InterPro" id="IPR023031">
    <property type="entry name" value="OPRT"/>
</dbReference>
<dbReference type="NCBIfam" id="TIGR00336">
    <property type="entry name" value="pyrE"/>
    <property type="match status" value="1"/>
</dbReference>
<evidence type="ECO:0000256" key="1">
    <source>
        <dbReference type="ARBA" id="ARBA00004889"/>
    </source>
</evidence>
<comment type="caution">
    <text evidence="6">Lacks conserved residue(s) required for the propagation of feature annotation.</text>
</comment>
<keyword evidence="6" id="KW-0460">Magnesium</keyword>
<comment type="similarity">
    <text evidence="6">Belongs to the purine/pyrimidine phosphoribosyltransferase family. PyrE subfamily.</text>
</comment>
<comment type="function">
    <text evidence="6">Catalyzes the transfer of a ribosyl phosphate group from 5-phosphoribose 1-diphosphate to orotate, leading to the formation of orotidine monophosphate (OMP).</text>
</comment>
<feature type="binding site" evidence="6">
    <location>
        <position position="132"/>
    </location>
    <ligand>
        <name>orotate</name>
        <dbReference type="ChEBI" id="CHEBI:30839"/>
    </ligand>
</feature>
<evidence type="ECO:0000256" key="4">
    <source>
        <dbReference type="ARBA" id="ARBA00022679"/>
    </source>
</evidence>
<dbReference type="KEGG" id="cbd:CBUD_1785"/>
<dbReference type="InterPro" id="IPR000836">
    <property type="entry name" value="PRTase_dom"/>
</dbReference>
<comment type="cofactor">
    <cofactor evidence="6">
        <name>Mg(2+)</name>
        <dbReference type="ChEBI" id="CHEBI:18420"/>
    </cofactor>
</comment>
<dbReference type="SUPFAM" id="SSF53271">
    <property type="entry name" value="PRTase-like"/>
    <property type="match status" value="1"/>
</dbReference>
<evidence type="ECO:0000313" key="8">
    <source>
        <dbReference type="EMBL" id="ABS76526.2"/>
    </source>
</evidence>